<comment type="cofactor">
    <cofactor evidence="1">
        <name>Zn(2+)</name>
        <dbReference type="ChEBI" id="CHEBI:29105"/>
    </cofactor>
</comment>
<feature type="region of interest" description="Disordered" evidence="5">
    <location>
        <begin position="1"/>
        <end position="21"/>
    </location>
</feature>
<evidence type="ECO:0000256" key="2">
    <source>
        <dbReference type="ARBA" id="ARBA00022723"/>
    </source>
</evidence>
<reference evidence="7 8" key="1">
    <citation type="submission" date="2019-08" db="EMBL/GenBank/DDBJ databases">
        <authorList>
            <person name="Toschakov S.V."/>
        </authorList>
    </citation>
    <scope>NUCLEOTIDE SEQUENCE [LARGE SCALE GENOMIC DNA]</scope>
    <source>
        <strain evidence="7 8">3753O</strain>
    </source>
</reference>
<dbReference type="PANTHER" id="PTHR46233">
    <property type="entry name" value="HYDROXYACYLGLUTATHIONE HYDROLASE GLOC"/>
    <property type="match status" value="1"/>
</dbReference>
<gene>
    <name evidence="7" type="ORF">Tbon_05095</name>
</gene>
<keyword evidence="2" id="KW-0479">Metal-binding</keyword>
<evidence type="ECO:0000256" key="4">
    <source>
        <dbReference type="ARBA" id="ARBA00022833"/>
    </source>
</evidence>
<dbReference type="InterPro" id="IPR036866">
    <property type="entry name" value="RibonucZ/Hydroxyglut_hydro"/>
</dbReference>
<dbReference type="Gene3D" id="3.60.15.10">
    <property type="entry name" value="Ribonuclease Z/Hydroxyacylglutathione hydrolase-like"/>
    <property type="match status" value="1"/>
</dbReference>
<protein>
    <submittedName>
        <fullName evidence="7">MBL fold metallo-hydrolase</fullName>
    </submittedName>
</protein>
<name>A0ABX6C1J6_9CHLR</name>
<evidence type="ECO:0000313" key="7">
    <source>
        <dbReference type="EMBL" id="QFG02694.1"/>
    </source>
</evidence>
<dbReference type="Proteomes" id="UP000326331">
    <property type="component" value="Chromosome"/>
</dbReference>
<dbReference type="CDD" id="cd06262">
    <property type="entry name" value="metallo-hydrolase-like_MBL-fold"/>
    <property type="match status" value="1"/>
</dbReference>
<dbReference type="Pfam" id="PF00753">
    <property type="entry name" value="Lactamase_B"/>
    <property type="match status" value="1"/>
</dbReference>
<keyword evidence="8" id="KW-1185">Reference proteome</keyword>
<evidence type="ECO:0000259" key="6">
    <source>
        <dbReference type="SMART" id="SM00849"/>
    </source>
</evidence>
<feature type="compositionally biased region" description="Basic residues" evidence="5">
    <location>
        <begin position="8"/>
        <end position="21"/>
    </location>
</feature>
<reference evidence="7 8" key="2">
    <citation type="submission" date="2019-10" db="EMBL/GenBank/DDBJ databases">
        <title>Thermopilla bonchosmolovskayae gen. nov., sp. nov., a moderately thermophilic Chloroflexi bacterium from a Chukotka hot spring (Arctic, Russia), representing a novel classis Thermopillaia, which include previously uncultivated lineage OLB14.</title>
        <authorList>
            <person name="Kochetkova T.V."/>
            <person name="Zayulina K.S."/>
            <person name="Zhigarkov V.S."/>
            <person name="Minaev N.V."/>
            <person name="Novikov A."/>
            <person name="Toshchakov S.V."/>
            <person name="Elcheninov A.G."/>
            <person name="Kublanov I.V."/>
        </authorList>
    </citation>
    <scope>NUCLEOTIDE SEQUENCE [LARGE SCALE GENOMIC DNA]</scope>
    <source>
        <strain evidence="7 8">3753O</strain>
    </source>
</reference>
<evidence type="ECO:0000256" key="1">
    <source>
        <dbReference type="ARBA" id="ARBA00001947"/>
    </source>
</evidence>
<sequence length="240" mass="25550">MPGLRAGRTGRRRPGRMSAPRRRRRLVERIRDGDLEIVIGGPTGYGNNVYVVVDRATGEAAFIDAPGDPEANMAAAEAAGVRPTRIFLTHGHFDHTPAIDALKAAYGAKLYADPAEPGLKDGQLDVPVRHGEEIAVGNLRFRVLSVPGHTPASTAYLCGKSVFVGDTLFPGGPGRSKDNAALQEEIASIVRELYALPDDTVVYPGHGPTTTIGASKAEYAVFASREHAPDLCGDVTWLNS</sequence>
<evidence type="ECO:0000313" key="8">
    <source>
        <dbReference type="Proteomes" id="UP000326331"/>
    </source>
</evidence>
<proteinExistence type="predicted"/>
<dbReference type="InterPro" id="IPR001279">
    <property type="entry name" value="Metallo-B-lactamas"/>
</dbReference>
<evidence type="ECO:0000256" key="3">
    <source>
        <dbReference type="ARBA" id="ARBA00022801"/>
    </source>
</evidence>
<evidence type="ECO:0000256" key="5">
    <source>
        <dbReference type="SAM" id="MobiDB-lite"/>
    </source>
</evidence>
<dbReference type="PANTHER" id="PTHR46233:SF3">
    <property type="entry name" value="HYDROXYACYLGLUTATHIONE HYDROLASE GLOC"/>
    <property type="match status" value="1"/>
</dbReference>
<dbReference type="SMART" id="SM00849">
    <property type="entry name" value="Lactamase_B"/>
    <property type="match status" value="1"/>
</dbReference>
<keyword evidence="3" id="KW-0378">Hydrolase</keyword>
<organism evidence="7 8">
    <name type="scientific">Tepidiforma bonchosmolovskayae</name>
    <dbReference type="NCBI Taxonomy" id="2601677"/>
    <lineage>
        <taxon>Bacteria</taxon>
        <taxon>Bacillati</taxon>
        <taxon>Chloroflexota</taxon>
        <taxon>Tepidiformia</taxon>
        <taxon>Tepidiformales</taxon>
        <taxon>Tepidiformaceae</taxon>
        <taxon>Tepidiforma</taxon>
    </lineage>
</organism>
<dbReference type="SUPFAM" id="SSF56281">
    <property type="entry name" value="Metallo-hydrolase/oxidoreductase"/>
    <property type="match status" value="1"/>
</dbReference>
<keyword evidence="4" id="KW-0862">Zinc</keyword>
<dbReference type="EMBL" id="CP042829">
    <property type="protein sequence ID" value="QFG02694.1"/>
    <property type="molecule type" value="Genomic_DNA"/>
</dbReference>
<accession>A0ABX6C1J6</accession>
<dbReference type="InterPro" id="IPR051453">
    <property type="entry name" value="MBL_Glyoxalase_II"/>
</dbReference>
<feature type="domain" description="Metallo-beta-lactamase" evidence="6">
    <location>
        <begin position="46"/>
        <end position="206"/>
    </location>
</feature>